<keyword evidence="2" id="KW-1185">Reference proteome</keyword>
<dbReference type="EMBL" id="CM040483">
    <property type="protein sequence ID" value="MCI4395733.1"/>
    <property type="molecule type" value="Genomic_DNA"/>
</dbReference>
<sequence>MADEDFLLALQLQEQFDNEVSASVWSDDNSDSYPLSKKRKVEASEWSVGSYSRPVQPERPLSIVDESWEMLDPNPDVRAMFLQFNDMFFWGKLSGVEVKWSPRMTLCAGVCSYEGRGGLCSIRLSEPLLKLRPRKDLVETLLHEMIHALLFVTQNNRDRDGHGPEFCKHMNRINQASGTKISIYHSFHDEVDVYRQHWWRCNGPCQNRRPFFGYVKRAMNRAPSDKDPWWEDHRRTCGGTFTKIKEPENYGKKGKSEEKKDKNASKKPGDKSTAGSGSQDIRNIIPFSGRGFILGGSAQPSASIQKPPIQSPTHSPKPLQEPARTSPADLRSPHSVTTALQKRSVSNHKAFVNINGSPVRVTKTNGSLVRTKQRTVQDLFQNRNLKSPEKTNSTELKQVSNTPVLDNAFNLNSAKTSLVNKSSSITSASAGSPLSKYFSSAKITGTGIPGQIKPENGIPGFTSGHSESRKSSATGISGSGSTSQISSSSTSAIKSEYGAPSSNLKHFESQKSSETGASAASSIPSSNLRLPGSPEKSGSFILTSTTRSPHKPGTSAGGRKRWREDWNSAHIFDYFQRVSNSPASPSSSSSSSSSFSRVHREEGPGAEVPSAGASGVGSTLLSSTALTVTCPVCQNKVLESQINQHLDSCLM</sequence>
<proteinExistence type="predicted"/>
<evidence type="ECO:0000313" key="1">
    <source>
        <dbReference type="EMBL" id="MCI4395733.1"/>
    </source>
</evidence>
<accession>A0ACC5XX53</accession>
<reference evidence="1 2" key="1">
    <citation type="journal article" date="2022" name="bioRxiv">
        <title>An ancient truncated duplication of the anti-Mullerian hormone receptor type 2 gene is a potential conserved master sex determinant in the Pangasiidae catfish family.</title>
        <authorList>
            <person name="Wen M."/>
            <person name="Pan Q."/>
            <person name="Jouanno E."/>
            <person name="Montfort J."/>
            <person name="Zahm M."/>
            <person name="Cabau C."/>
            <person name="Klopp C."/>
            <person name="Iampietro C."/>
            <person name="Roques C."/>
            <person name="Bouchez O."/>
            <person name="Castinel A."/>
            <person name="Donnadieu C."/>
            <person name="Parrinello H."/>
            <person name="Poncet C."/>
            <person name="Belmonte E."/>
            <person name="Gautier V."/>
            <person name="Avarre J.-C."/>
            <person name="Dugue R."/>
            <person name="Gustiano R."/>
            <person name="Ha T.T.T."/>
            <person name="Campet M."/>
            <person name="Sriphairoj K."/>
            <person name="Ribolli J."/>
            <person name="de Almeida F.L."/>
            <person name="Desvignes T."/>
            <person name="Postlethwait J.H."/>
            <person name="Bucao C.F."/>
            <person name="Robinson-Rechavi M."/>
            <person name="Bobe J."/>
            <person name="Herpin A."/>
            <person name="Guiguen Y."/>
        </authorList>
    </citation>
    <scope>NUCLEOTIDE SEQUENCE [LARGE SCALE GENOMIC DNA]</scope>
    <source>
        <strain evidence="1">YG-Dec2019</strain>
    </source>
</reference>
<protein>
    <submittedName>
        <fullName evidence="1">Uncharacterized protein</fullName>
    </submittedName>
</protein>
<dbReference type="Proteomes" id="UP000829447">
    <property type="component" value="Linkage Group LG30"/>
</dbReference>
<comment type="caution">
    <text evidence="1">The sequence shown here is derived from an EMBL/GenBank/DDBJ whole genome shotgun (WGS) entry which is preliminary data.</text>
</comment>
<gene>
    <name evidence="1" type="ORF">PGIGA_G00195450</name>
</gene>
<evidence type="ECO:0000313" key="2">
    <source>
        <dbReference type="Proteomes" id="UP000829447"/>
    </source>
</evidence>
<name>A0ACC5XX53_PANGG</name>
<organism evidence="1 2">
    <name type="scientific">Pangasianodon gigas</name>
    <name type="common">Mekong giant catfish</name>
    <name type="synonym">Pangasius gigas</name>
    <dbReference type="NCBI Taxonomy" id="30993"/>
    <lineage>
        <taxon>Eukaryota</taxon>
        <taxon>Metazoa</taxon>
        <taxon>Chordata</taxon>
        <taxon>Craniata</taxon>
        <taxon>Vertebrata</taxon>
        <taxon>Euteleostomi</taxon>
        <taxon>Actinopterygii</taxon>
        <taxon>Neopterygii</taxon>
        <taxon>Teleostei</taxon>
        <taxon>Ostariophysi</taxon>
        <taxon>Siluriformes</taxon>
        <taxon>Pangasiidae</taxon>
        <taxon>Pangasianodon</taxon>
    </lineage>
</organism>